<dbReference type="OrthoDB" id="5292716at2"/>
<dbReference type="SUPFAM" id="SSF56925">
    <property type="entry name" value="OMPA-like"/>
    <property type="match status" value="1"/>
</dbReference>
<evidence type="ECO:0000313" key="3">
    <source>
        <dbReference type="Proteomes" id="UP000294862"/>
    </source>
</evidence>
<name>A0A4R2ICB4_9GAMM</name>
<gene>
    <name evidence="2" type="ORF">EV148_103309</name>
</gene>
<feature type="chain" id="PRO_5020292114" evidence="1">
    <location>
        <begin position="21"/>
        <end position="270"/>
    </location>
</feature>
<evidence type="ECO:0000256" key="1">
    <source>
        <dbReference type="SAM" id="SignalP"/>
    </source>
</evidence>
<feature type="signal peptide" evidence="1">
    <location>
        <begin position="1"/>
        <end position="20"/>
    </location>
</feature>
<dbReference type="RefSeq" id="WP_131996422.1">
    <property type="nucleotide sequence ID" value="NZ_JACGXM010000004.1"/>
</dbReference>
<dbReference type="EMBL" id="SLWQ01000003">
    <property type="protein sequence ID" value="TCO41389.1"/>
    <property type="molecule type" value="Genomic_DNA"/>
</dbReference>
<organism evidence="2 3">
    <name type="scientific">Dokdonella fugitiva</name>
    <dbReference type="NCBI Taxonomy" id="328517"/>
    <lineage>
        <taxon>Bacteria</taxon>
        <taxon>Pseudomonadati</taxon>
        <taxon>Pseudomonadota</taxon>
        <taxon>Gammaproteobacteria</taxon>
        <taxon>Lysobacterales</taxon>
        <taxon>Rhodanobacteraceae</taxon>
        <taxon>Dokdonella</taxon>
    </lineage>
</organism>
<dbReference type="Proteomes" id="UP000294862">
    <property type="component" value="Unassembled WGS sequence"/>
</dbReference>
<dbReference type="InterPro" id="IPR011250">
    <property type="entry name" value="OMP/PagP_B-barrel"/>
</dbReference>
<keyword evidence="3" id="KW-1185">Reference proteome</keyword>
<reference evidence="2 3" key="1">
    <citation type="journal article" date="2015" name="Stand. Genomic Sci.">
        <title>Genomic Encyclopedia of Bacterial and Archaeal Type Strains, Phase III: the genomes of soil and plant-associated and newly described type strains.</title>
        <authorList>
            <person name="Whitman W.B."/>
            <person name="Woyke T."/>
            <person name="Klenk H.P."/>
            <person name="Zhou Y."/>
            <person name="Lilburn T.G."/>
            <person name="Beck B.J."/>
            <person name="De Vos P."/>
            <person name="Vandamme P."/>
            <person name="Eisen J.A."/>
            <person name="Garrity G."/>
            <person name="Hugenholtz P."/>
            <person name="Kyrpides N.C."/>
        </authorList>
    </citation>
    <scope>NUCLEOTIDE SEQUENCE [LARGE SCALE GENOMIC DNA]</scope>
    <source>
        <strain evidence="2 3">A3</strain>
    </source>
</reference>
<proteinExistence type="predicted"/>
<comment type="caution">
    <text evidence="2">The sequence shown here is derived from an EMBL/GenBank/DDBJ whole genome shotgun (WGS) entry which is preliminary data.</text>
</comment>
<sequence length="270" mass="29138">MKKILLTATLLAALPACAFADDGWSGAGELGFAAARGNAKSENLNAKLTLKKEDDQWKDSFYLTALRSKGEVTVATVDANGQVQNVKNYDTTANRYEAGASVGYKFDERSYIVGALRYENDDFSPFEYQAVVSLGYGYTLLKNATDELSAEVGPGYKRYKPVDVLGPDTAGDPPVPVRHTFDSEGEVVGRGLIAYKHAFTESTSFVDTLLVESGSDNTFLQNDAGLQVAINKSFALKAGYQVRHNSDVAPGIKKTDQLITTNLVYNFGGG</sequence>
<protein>
    <submittedName>
        <fullName evidence="2">Putative salt-induced outer membrane protein</fullName>
    </submittedName>
</protein>
<dbReference type="InterPro" id="IPR007433">
    <property type="entry name" value="DUF481"/>
</dbReference>
<keyword evidence="1" id="KW-0732">Signal</keyword>
<dbReference type="AlphaFoldDB" id="A0A4R2ICB4"/>
<dbReference type="Pfam" id="PF04338">
    <property type="entry name" value="DUF481"/>
    <property type="match status" value="1"/>
</dbReference>
<evidence type="ECO:0000313" key="2">
    <source>
        <dbReference type="EMBL" id="TCO41389.1"/>
    </source>
</evidence>
<accession>A0A4R2ICB4</accession>